<dbReference type="SUPFAM" id="SSF47598">
    <property type="entry name" value="Ribbon-helix-helix"/>
    <property type="match status" value="1"/>
</dbReference>
<sequence>MDITIELEPQIAAIVKELAAQTDRSPEWIIATAIENYVDAVHHKSPEQPALPHGTATNSH</sequence>
<proteinExistence type="predicted"/>
<dbReference type="InterPro" id="IPR002145">
    <property type="entry name" value="CopG"/>
</dbReference>
<dbReference type="Gene3D" id="1.10.1220.10">
    <property type="entry name" value="Met repressor-like"/>
    <property type="match status" value="1"/>
</dbReference>
<dbReference type="EMBL" id="JBHSLU010000015">
    <property type="protein sequence ID" value="MFC5505239.1"/>
    <property type="molecule type" value="Genomic_DNA"/>
</dbReference>
<accession>A0ABW0P350</accession>
<name>A0ABW0P350_9HYPH</name>
<protein>
    <submittedName>
        <fullName evidence="2">CopG family ribbon-helix-helix protein</fullName>
    </submittedName>
</protein>
<dbReference type="RefSeq" id="WP_197431921.1">
    <property type="nucleotide sequence ID" value="NZ_JBHSLU010000015.1"/>
</dbReference>
<evidence type="ECO:0000259" key="1">
    <source>
        <dbReference type="Pfam" id="PF01402"/>
    </source>
</evidence>
<keyword evidence="3" id="KW-1185">Reference proteome</keyword>
<comment type="caution">
    <text evidence="2">The sequence shown here is derived from an EMBL/GenBank/DDBJ whole genome shotgun (WGS) entry which is preliminary data.</text>
</comment>
<dbReference type="Pfam" id="PF01402">
    <property type="entry name" value="RHH_1"/>
    <property type="match status" value="1"/>
</dbReference>
<organism evidence="2 3">
    <name type="scientific">Bosea massiliensis</name>
    <dbReference type="NCBI Taxonomy" id="151419"/>
    <lineage>
        <taxon>Bacteria</taxon>
        <taxon>Pseudomonadati</taxon>
        <taxon>Pseudomonadota</taxon>
        <taxon>Alphaproteobacteria</taxon>
        <taxon>Hyphomicrobiales</taxon>
        <taxon>Boseaceae</taxon>
        <taxon>Bosea</taxon>
    </lineage>
</organism>
<evidence type="ECO:0000313" key="2">
    <source>
        <dbReference type="EMBL" id="MFC5505239.1"/>
    </source>
</evidence>
<dbReference type="Proteomes" id="UP001596060">
    <property type="component" value="Unassembled WGS sequence"/>
</dbReference>
<evidence type="ECO:0000313" key="3">
    <source>
        <dbReference type="Proteomes" id="UP001596060"/>
    </source>
</evidence>
<reference evidence="3" key="1">
    <citation type="journal article" date="2019" name="Int. J. Syst. Evol. Microbiol.">
        <title>The Global Catalogue of Microorganisms (GCM) 10K type strain sequencing project: providing services to taxonomists for standard genome sequencing and annotation.</title>
        <authorList>
            <consortium name="The Broad Institute Genomics Platform"/>
            <consortium name="The Broad Institute Genome Sequencing Center for Infectious Disease"/>
            <person name="Wu L."/>
            <person name="Ma J."/>
        </authorList>
    </citation>
    <scope>NUCLEOTIDE SEQUENCE [LARGE SCALE GENOMIC DNA]</scope>
    <source>
        <strain evidence="3">CCUG 43117</strain>
    </source>
</reference>
<gene>
    <name evidence="2" type="ORF">ACFPN9_08205</name>
</gene>
<dbReference type="InterPro" id="IPR010985">
    <property type="entry name" value="Ribbon_hlx_hlx"/>
</dbReference>
<dbReference type="InterPro" id="IPR013321">
    <property type="entry name" value="Arc_rbn_hlx_hlx"/>
</dbReference>
<feature type="domain" description="Ribbon-helix-helix protein CopG" evidence="1">
    <location>
        <begin position="3"/>
        <end position="39"/>
    </location>
</feature>